<organism evidence="1">
    <name type="scientific">Siphoviridae sp. ctM7c3</name>
    <dbReference type="NCBI Taxonomy" id="2826257"/>
    <lineage>
        <taxon>Viruses</taxon>
        <taxon>Duplodnaviria</taxon>
        <taxon>Heunggongvirae</taxon>
        <taxon>Uroviricota</taxon>
        <taxon>Caudoviricetes</taxon>
    </lineage>
</organism>
<reference evidence="1" key="1">
    <citation type="journal article" date="2021" name="Proc. Natl. Acad. Sci. U.S.A.">
        <title>A Catalog of Tens of Thousands of Viruses from Human Metagenomes Reveals Hidden Associations with Chronic Diseases.</title>
        <authorList>
            <person name="Tisza M.J."/>
            <person name="Buck C.B."/>
        </authorList>
    </citation>
    <scope>NUCLEOTIDE SEQUENCE</scope>
    <source>
        <strain evidence="1">CtM7c3</strain>
    </source>
</reference>
<proteinExistence type="predicted"/>
<sequence length="91" mass="9923">MANSKALRKLVESRGLKYKYIAGQIGITPYCLARKIDNKVDFKAGEIAAFCRAVGGVTPEQQMLIFFGEVVDKNLQPRNLIGGGPARPEPS</sequence>
<name>A0A8S5LZR1_9CAUD</name>
<evidence type="ECO:0000313" key="1">
    <source>
        <dbReference type="EMBL" id="DAD75545.1"/>
    </source>
</evidence>
<accession>A0A8S5LZR1</accession>
<protein>
    <submittedName>
        <fullName evidence="1">Uncharacterized protein</fullName>
    </submittedName>
</protein>
<dbReference type="EMBL" id="BK014785">
    <property type="protein sequence ID" value="DAD75545.1"/>
    <property type="molecule type" value="Genomic_DNA"/>
</dbReference>